<accession>A0A2N5VEH0</accession>
<evidence type="ECO:0000313" key="2">
    <source>
        <dbReference type="Proteomes" id="UP000235392"/>
    </source>
</evidence>
<sequence>MILCFSGLGTKRHVPIPKSKDNSSSAAFNHLCLVGDLSSCFHVFGVSTLSPAMAFFAQEPEQLGGWVERPDLQGRAGEGGQAAVVVGATGSVGSDGGTGAGPVS</sequence>
<dbReference type="EMBL" id="PGCI01000024">
    <property type="protein sequence ID" value="PLW48388.1"/>
    <property type="molecule type" value="Genomic_DNA"/>
</dbReference>
<reference evidence="1 2" key="1">
    <citation type="submission" date="2017-11" db="EMBL/GenBank/DDBJ databases">
        <title>De novo assembly and phasing of dikaryotic genomes from two isolates of Puccinia coronata f. sp. avenae, the causal agent of oat crown rust.</title>
        <authorList>
            <person name="Miller M.E."/>
            <person name="Zhang Y."/>
            <person name="Omidvar V."/>
            <person name="Sperschneider J."/>
            <person name="Schwessinger B."/>
            <person name="Raley C."/>
            <person name="Palmer J.M."/>
            <person name="Garnica D."/>
            <person name="Upadhyaya N."/>
            <person name="Rathjen J."/>
            <person name="Taylor J.M."/>
            <person name="Park R.F."/>
            <person name="Dodds P.N."/>
            <person name="Hirsch C.D."/>
            <person name="Kianian S.F."/>
            <person name="Figueroa M."/>
        </authorList>
    </citation>
    <scope>NUCLEOTIDE SEQUENCE [LARGE SCALE GENOMIC DNA]</scope>
    <source>
        <strain evidence="1">12SD80</strain>
    </source>
</reference>
<gene>
    <name evidence="1" type="ORF">PCASD_02904</name>
</gene>
<protein>
    <submittedName>
        <fullName evidence="1">Uncharacterized protein</fullName>
    </submittedName>
</protein>
<organism evidence="1 2">
    <name type="scientific">Puccinia coronata f. sp. avenae</name>
    <dbReference type="NCBI Taxonomy" id="200324"/>
    <lineage>
        <taxon>Eukaryota</taxon>
        <taxon>Fungi</taxon>
        <taxon>Dikarya</taxon>
        <taxon>Basidiomycota</taxon>
        <taxon>Pucciniomycotina</taxon>
        <taxon>Pucciniomycetes</taxon>
        <taxon>Pucciniales</taxon>
        <taxon>Pucciniaceae</taxon>
        <taxon>Puccinia</taxon>
    </lineage>
</organism>
<name>A0A2N5VEH0_9BASI</name>
<dbReference type="Proteomes" id="UP000235392">
    <property type="component" value="Unassembled WGS sequence"/>
</dbReference>
<proteinExistence type="predicted"/>
<evidence type="ECO:0000313" key="1">
    <source>
        <dbReference type="EMBL" id="PLW48388.1"/>
    </source>
</evidence>
<dbReference type="AlphaFoldDB" id="A0A2N5VEH0"/>
<comment type="caution">
    <text evidence="1">The sequence shown here is derived from an EMBL/GenBank/DDBJ whole genome shotgun (WGS) entry which is preliminary data.</text>
</comment>